<keyword evidence="1" id="KW-1133">Transmembrane helix</keyword>
<dbReference type="Proteomes" id="UP000011135">
    <property type="component" value="Unassembled WGS sequence"/>
</dbReference>
<comment type="caution">
    <text evidence="2">The sequence shown here is derived from an EMBL/GenBank/DDBJ whole genome shotgun (WGS) entry which is preliminary data.</text>
</comment>
<keyword evidence="1" id="KW-0812">Transmembrane</keyword>
<dbReference type="AlphaFoldDB" id="L8JSI2"/>
<evidence type="ECO:0000313" key="2">
    <source>
        <dbReference type="EMBL" id="ELR71163.1"/>
    </source>
</evidence>
<evidence type="ECO:0000313" key="3">
    <source>
        <dbReference type="Proteomes" id="UP000011135"/>
    </source>
</evidence>
<dbReference type="STRING" id="1237149.C900_02967"/>
<name>L8JSI2_9BACT</name>
<feature type="transmembrane region" description="Helical" evidence="1">
    <location>
        <begin position="84"/>
        <end position="103"/>
    </location>
</feature>
<dbReference type="eggNOG" id="COG2867">
    <property type="taxonomic scope" value="Bacteria"/>
</dbReference>
<proteinExistence type="predicted"/>
<sequence>MSSGATGLLMVFFSTQLAEWFGVSESSGFAGVGIFLVAFAILVFAEARSHPHRKGRLRLIIVMDIMWVIGSIIILLFQPFSFTSIGNVLTAGVALWVAGMAYFQFAGLKQLQKEAGV</sequence>
<evidence type="ECO:0008006" key="4">
    <source>
        <dbReference type="Google" id="ProtNLM"/>
    </source>
</evidence>
<dbReference type="EMBL" id="AMZN01000044">
    <property type="protein sequence ID" value="ELR71163.1"/>
    <property type="molecule type" value="Genomic_DNA"/>
</dbReference>
<gene>
    <name evidence="2" type="ORF">C900_02967</name>
</gene>
<feature type="transmembrane region" description="Helical" evidence="1">
    <location>
        <begin position="57"/>
        <end position="78"/>
    </location>
</feature>
<organism evidence="2 3">
    <name type="scientific">Fulvivirga imtechensis AK7</name>
    <dbReference type="NCBI Taxonomy" id="1237149"/>
    <lineage>
        <taxon>Bacteria</taxon>
        <taxon>Pseudomonadati</taxon>
        <taxon>Bacteroidota</taxon>
        <taxon>Cytophagia</taxon>
        <taxon>Cytophagales</taxon>
        <taxon>Fulvivirgaceae</taxon>
        <taxon>Fulvivirga</taxon>
    </lineage>
</organism>
<evidence type="ECO:0000256" key="1">
    <source>
        <dbReference type="SAM" id="Phobius"/>
    </source>
</evidence>
<feature type="transmembrane region" description="Helical" evidence="1">
    <location>
        <begin position="28"/>
        <end position="45"/>
    </location>
</feature>
<protein>
    <recommendedName>
        <fullName evidence="4">Integral membrane protein</fullName>
    </recommendedName>
</protein>
<reference evidence="2 3" key="1">
    <citation type="submission" date="2012-12" db="EMBL/GenBank/DDBJ databases">
        <title>Genome assembly of Fulvivirga imtechensis AK7.</title>
        <authorList>
            <person name="Nupur N."/>
            <person name="Khatri I."/>
            <person name="Kumar R."/>
            <person name="Subramanian S."/>
            <person name="Pinnaka A."/>
        </authorList>
    </citation>
    <scope>NUCLEOTIDE SEQUENCE [LARGE SCALE GENOMIC DNA]</scope>
    <source>
        <strain evidence="2 3">AK7</strain>
    </source>
</reference>
<accession>L8JSI2</accession>
<keyword evidence="3" id="KW-1185">Reference proteome</keyword>
<keyword evidence="1" id="KW-0472">Membrane</keyword>